<feature type="domain" description="RelA/SpoT" evidence="1">
    <location>
        <begin position="45"/>
        <end position="164"/>
    </location>
</feature>
<dbReference type="HOGENOM" id="CLU_857116_0_0_11"/>
<sequence>MSQESEDLGRRYRESAELLQAALESYKGHVGNAVSSGVGDYILSARVKTARSLIRKARSDPNNPRSWASIQDKVGLRVTCSTSEDVRTVDELLQGESWIIVERTVKSGKEDRLFYPGIHYIVEVGSVVDSRGEPILAEIQLRTRAQDAWAVVSHKLLYKGLVRPPKTMRRVITRLSVLVELFDDEVQRMLKKRRRLPMYEPALALEALELEYESLSGEVSPASTDGVLIRLLMKAYAHEEQALSECVRAFCRAHRDTIQSSLIELAPDSSGYIDSRDWLYSHPEILAVLERAHAKPYLLIDAVRDSDYEDVIRKSCVSAGIILP</sequence>
<dbReference type="PANTHER" id="PTHR47837">
    <property type="entry name" value="GTP PYROPHOSPHOKINASE YJBM"/>
    <property type="match status" value="1"/>
</dbReference>
<proteinExistence type="predicted"/>
<gene>
    <name evidence="2" type="ordered locus">CMM_0135</name>
</gene>
<reference evidence="2 3" key="1">
    <citation type="journal article" date="2008" name="J. Bacteriol.">
        <title>The genome sequence of the tomato-pathogenic actinomycete Clavibacter michiganensis subsp. michiganensis NCPPB382 reveals a large island involved in pathogenicity.</title>
        <authorList>
            <person name="Gartemann K.H."/>
            <person name="Abt B."/>
            <person name="Bekel T."/>
            <person name="Burger A."/>
            <person name="Engemann J."/>
            <person name="Flugel M."/>
            <person name="Gaigalat L."/>
            <person name="Goesmann A."/>
            <person name="Grafen I."/>
            <person name="Kalinowski J."/>
            <person name="Kaup O."/>
            <person name="Kirchner O."/>
            <person name="Krause L."/>
            <person name="Linke B."/>
            <person name="McHardy A."/>
            <person name="Meyer F."/>
            <person name="Pohle S."/>
            <person name="Ruckert C."/>
            <person name="Schneiker S."/>
            <person name="Zellermann E.M."/>
            <person name="Puhler A."/>
            <person name="Eichenlaub R."/>
            <person name="Kaiser O."/>
            <person name="Bartels D."/>
        </authorList>
    </citation>
    <scope>NUCLEOTIDE SEQUENCE [LARGE SCALE GENOMIC DNA]</scope>
    <source>
        <strain evidence="2 3">NCPPB 382</strain>
    </source>
</reference>
<dbReference type="GO" id="GO:0015969">
    <property type="term" value="P:guanosine tetraphosphate metabolic process"/>
    <property type="evidence" value="ECO:0007669"/>
    <property type="project" value="InterPro"/>
</dbReference>
<organism evidence="2 3">
    <name type="scientific">Clavibacter michiganensis subsp. michiganensis (strain NCPPB 382)</name>
    <dbReference type="NCBI Taxonomy" id="443906"/>
    <lineage>
        <taxon>Bacteria</taxon>
        <taxon>Bacillati</taxon>
        <taxon>Actinomycetota</taxon>
        <taxon>Actinomycetes</taxon>
        <taxon>Micrococcales</taxon>
        <taxon>Microbacteriaceae</taxon>
        <taxon>Clavibacter</taxon>
    </lineage>
</organism>
<keyword evidence="3" id="KW-1185">Reference proteome</keyword>
<accession>A5CM70</accession>
<dbReference type="InterPro" id="IPR052366">
    <property type="entry name" value="GTP_Pyrophosphokinase"/>
</dbReference>
<name>A5CM70_CLAM3</name>
<dbReference type="EMBL" id="AM711867">
    <property type="protein sequence ID" value="CAN00155.1"/>
    <property type="molecule type" value="Genomic_DNA"/>
</dbReference>
<evidence type="ECO:0000313" key="2">
    <source>
        <dbReference type="EMBL" id="CAN00155.1"/>
    </source>
</evidence>
<dbReference type="RefSeq" id="WP_011931354.1">
    <property type="nucleotide sequence ID" value="NC_009480.1"/>
</dbReference>
<dbReference type="SUPFAM" id="SSF81301">
    <property type="entry name" value="Nucleotidyltransferase"/>
    <property type="match status" value="1"/>
</dbReference>
<dbReference type="InterPro" id="IPR043519">
    <property type="entry name" value="NT_sf"/>
</dbReference>
<dbReference type="CDD" id="cd05399">
    <property type="entry name" value="NT_Rel-Spo_like"/>
    <property type="match status" value="1"/>
</dbReference>
<dbReference type="AlphaFoldDB" id="A5CM70"/>
<dbReference type="OrthoDB" id="9789634at2"/>
<dbReference type="Proteomes" id="UP000001564">
    <property type="component" value="Chromosome"/>
</dbReference>
<dbReference type="Gene3D" id="3.30.460.10">
    <property type="entry name" value="Beta Polymerase, domain 2"/>
    <property type="match status" value="1"/>
</dbReference>
<dbReference type="PANTHER" id="PTHR47837:SF1">
    <property type="entry name" value="GTP PYROPHOSPHOKINASE YJBM"/>
    <property type="match status" value="1"/>
</dbReference>
<protein>
    <recommendedName>
        <fullName evidence="1">RelA/SpoT domain-containing protein</fullName>
    </recommendedName>
</protein>
<dbReference type="eggNOG" id="COG2357">
    <property type="taxonomic scope" value="Bacteria"/>
</dbReference>
<dbReference type="SMART" id="SM00954">
    <property type="entry name" value="RelA_SpoT"/>
    <property type="match status" value="1"/>
</dbReference>
<evidence type="ECO:0000313" key="3">
    <source>
        <dbReference type="Proteomes" id="UP000001564"/>
    </source>
</evidence>
<dbReference type="KEGG" id="cmi:CMM_0135"/>
<dbReference type="Pfam" id="PF04607">
    <property type="entry name" value="RelA_SpoT"/>
    <property type="match status" value="1"/>
</dbReference>
<evidence type="ECO:0000259" key="1">
    <source>
        <dbReference type="SMART" id="SM00954"/>
    </source>
</evidence>
<dbReference type="InterPro" id="IPR007685">
    <property type="entry name" value="RelA_SpoT"/>
</dbReference>